<reference evidence="1 2" key="1">
    <citation type="journal article" date="2005" name="Nat. Biotechnol.">
        <title>Complete genome sequence of the acetic acid bacterium Gluconobacter oxydans.</title>
        <authorList>
            <person name="Prust C."/>
            <person name="Hoffmeister M."/>
            <person name="Liesegang H."/>
            <person name="Wiezer A."/>
            <person name="Fricke W.F."/>
            <person name="Ehrenreich A."/>
            <person name="Gottschalk G."/>
            <person name="Deppenmeier U."/>
        </authorList>
    </citation>
    <scope>NUCLEOTIDE SEQUENCE [LARGE SCALE GENOMIC DNA]</scope>
    <source>
        <strain evidence="1 2">621H</strain>
    </source>
</reference>
<dbReference type="KEGG" id="gox:GOX0397"/>
<proteinExistence type="predicted"/>
<dbReference type="AlphaFoldDB" id="Q5FTW6"/>
<gene>
    <name evidence="1" type="ordered locus">GOX0397</name>
</gene>
<dbReference type="HOGENOM" id="CLU_1684067_0_0_5"/>
<protein>
    <submittedName>
        <fullName evidence="1">Uncharacterized protein</fullName>
    </submittedName>
</protein>
<dbReference type="Proteomes" id="UP000006375">
    <property type="component" value="Chromosome"/>
</dbReference>
<dbReference type="STRING" id="290633.GOX0397"/>
<keyword evidence="2" id="KW-1185">Reference proteome</keyword>
<evidence type="ECO:0000313" key="2">
    <source>
        <dbReference type="Proteomes" id="UP000006375"/>
    </source>
</evidence>
<evidence type="ECO:0000313" key="1">
    <source>
        <dbReference type="EMBL" id="AAW60180.1"/>
    </source>
</evidence>
<organism evidence="1 2">
    <name type="scientific">Gluconobacter oxydans (strain 621H)</name>
    <name type="common">Gluconobacter suboxydans</name>
    <dbReference type="NCBI Taxonomy" id="290633"/>
    <lineage>
        <taxon>Bacteria</taxon>
        <taxon>Pseudomonadati</taxon>
        <taxon>Pseudomonadota</taxon>
        <taxon>Alphaproteobacteria</taxon>
        <taxon>Acetobacterales</taxon>
        <taxon>Acetobacteraceae</taxon>
        <taxon>Gluconobacter</taxon>
    </lineage>
</organism>
<dbReference type="EMBL" id="CP000009">
    <property type="protein sequence ID" value="AAW60180.1"/>
    <property type="molecule type" value="Genomic_DNA"/>
</dbReference>
<name>Q5FTW6_GLUOX</name>
<accession>Q5FTW6</accession>
<sequence length="156" mass="15946">MAGRSQLPVGLGEWCCGRAGGGRTSLVVHQSGLSACLCHRIAILTSDHAATDEVAIRFRFSNSGFLKLADQGHIEMSRSVFRHVLRAAAGLSFLGLGACVGTAASGPVAPGTPIAGYGYTCKAGIYTCKMPTQVPLGAPCSCPGLGAASYGNIHQP</sequence>